<comment type="caution">
    <text evidence="1">The sequence shown here is derived from an EMBL/GenBank/DDBJ whole genome shotgun (WGS) entry which is preliminary data.</text>
</comment>
<keyword evidence="2" id="KW-1185">Reference proteome</keyword>
<dbReference type="NCBIfam" id="TIGR03696">
    <property type="entry name" value="Rhs_assc_core"/>
    <property type="match status" value="1"/>
</dbReference>
<dbReference type="PANTHER" id="PTHR32305:SF15">
    <property type="entry name" value="PROTEIN RHSA-RELATED"/>
    <property type="match status" value="1"/>
</dbReference>
<dbReference type="PANTHER" id="PTHR32305">
    <property type="match status" value="1"/>
</dbReference>
<dbReference type="InterPro" id="IPR050708">
    <property type="entry name" value="T6SS_VgrG/RHS"/>
</dbReference>
<evidence type="ECO:0000313" key="1">
    <source>
        <dbReference type="EMBL" id="MET4571171.1"/>
    </source>
</evidence>
<accession>A0ABV2Q1J8</accession>
<name>A0ABV2Q1J8_9GAMM</name>
<dbReference type="Gene3D" id="2.180.10.10">
    <property type="entry name" value="RHS repeat-associated core"/>
    <property type="match status" value="1"/>
</dbReference>
<protein>
    <submittedName>
        <fullName evidence="1">Uncharacterized protein RhaS with RHS repeats</fullName>
    </submittedName>
</protein>
<proteinExistence type="predicted"/>
<gene>
    <name evidence="1" type="ORF">ABIE04_003555</name>
</gene>
<organism evidence="1 2">
    <name type="scientific">Rhodanobacter soli</name>
    <dbReference type="NCBI Taxonomy" id="590609"/>
    <lineage>
        <taxon>Bacteria</taxon>
        <taxon>Pseudomonadati</taxon>
        <taxon>Pseudomonadota</taxon>
        <taxon>Gammaproteobacteria</taxon>
        <taxon>Lysobacterales</taxon>
        <taxon>Rhodanobacteraceae</taxon>
        <taxon>Rhodanobacter</taxon>
    </lineage>
</organism>
<sequence length="172" mass="17451">NNGFRDYKSELGRYLESDPIGLGGGINTYAYVDSNPLGYIDPYGLWGGSISFYDFFGGSIALSGTGWSIASISFSGGVGFGGGASVEPTAPAKNKETDPCAKSGSNAIGLFAQAEASYDGMGAEASAEGGINVDKNGNSHTYSHSGYGASLSKPGEGGELGVSAGVVLTHYF</sequence>
<dbReference type="Proteomes" id="UP001549251">
    <property type="component" value="Unassembled WGS sequence"/>
</dbReference>
<dbReference type="EMBL" id="JBEPSD010000007">
    <property type="protein sequence ID" value="MET4571171.1"/>
    <property type="molecule type" value="Genomic_DNA"/>
</dbReference>
<feature type="non-terminal residue" evidence="1">
    <location>
        <position position="1"/>
    </location>
</feature>
<evidence type="ECO:0000313" key="2">
    <source>
        <dbReference type="Proteomes" id="UP001549251"/>
    </source>
</evidence>
<reference evidence="1 2" key="1">
    <citation type="submission" date="2024-06" db="EMBL/GenBank/DDBJ databases">
        <title>Sorghum-associated microbial communities from plants grown in Nebraska, USA.</title>
        <authorList>
            <person name="Schachtman D."/>
        </authorList>
    </citation>
    <scope>NUCLEOTIDE SEQUENCE [LARGE SCALE GENOMIC DNA]</scope>
    <source>
        <strain evidence="1 2">1757</strain>
    </source>
</reference>
<dbReference type="RefSeq" id="WP_354553269.1">
    <property type="nucleotide sequence ID" value="NZ_JBEPSD010000007.1"/>
</dbReference>
<dbReference type="InterPro" id="IPR022385">
    <property type="entry name" value="Rhs_assc_core"/>
</dbReference>